<accession>K9VZT3</accession>
<dbReference type="SUPFAM" id="SSF53448">
    <property type="entry name" value="Nucleotide-diphospho-sugar transferases"/>
    <property type="match status" value="1"/>
</dbReference>
<dbReference type="OrthoDB" id="9812327at2"/>
<evidence type="ECO:0000259" key="1">
    <source>
        <dbReference type="Pfam" id="PF00535"/>
    </source>
</evidence>
<dbReference type="PANTHER" id="PTHR22916">
    <property type="entry name" value="GLYCOSYLTRANSFERASE"/>
    <property type="match status" value="1"/>
</dbReference>
<dbReference type="Proteomes" id="UP000010472">
    <property type="component" value="Chromosome"/>
</dbReference>
<dbReference type="RefSeq" id="WP_015203738.1">
    <property type="nucleotide sequence ID" value="NC_019753.1"/>
</dbReference>
<dbReference type="InterPro" id="IPR001173">
    <property type="entry name" value="Glyco_trans_2-like"/>
</dbReference>
<dbReference type="Gene3D" id="3.90.550.10">
    <property type="entry name" value="Spore Coat Polysaccharide Biosynthesis Protein SpsA, Chain A"/>
    <property type="match status" value="1"/>
</dbReference>
<organism evidence="2 3">
    <name type="scientific">Crinalium epipsammum PCC 9333</name>
    <dbReference type="NCBI Taxonomy" id="1173022"/>
    <lineage>
        <taxon>Bacteria</taxon>
        <taxon>Bacillati</taxon>
        <taxon>Cyanobacteriota</taxon>
        <taxon>Cyanophyceae</taxon>
        <taxon>Gomontiellales</taxon>
        <taxon>Gomontiellaceae</taxon>
        <taxon>Crinalium</taxon>
    </lineage>
</organism>
<dbReference type="GO" id="GO:0016758">
    <property type="term" value="F:hexosyltransferase activity"/>
    <property type="evidence" value="ECO:0007669"/>
    <property type="project" value="UniProtKB-ARBA"/>
</dbReference>
<reference evidence="2 3" key="1">
    <citation type="submission" date="2012-06" db="EMBL/GenBank/DDBJ databases">
        <title>Finished chromosome of genome of Crinalium epipsammum PCC 9333.</title>
        <authorList>
            <consortium name="US DOE Joint Genome Institute"/>
            <person name="Gugger M."/>
            <person name="Coursin T."/>
            <person name="Rippka R."/>
            <person name="Tandeau De Marsac N."/>
            <person name="Huntemann M."/>
            <person name="Wei C.-L."/>
            <person name="Han J."/>
            <person name="Detter J.C."/>
            <person name="Han C."/>
            <person name="Tapia R."/>
            <person name="Davenport K."/>
            <person name="Daligault H."/>
            <person name="Erkkila T."/>
            <person name="Gu W."/>
            <person name="Munk A.C.C."/>
            <person name="Teshima H."/>
            <person name="Xu Y."/>
            <person name="Chain P."/>
            <person name="Chen A."/>
            <person name="Krypides N."/>
            <person name="Mavromatis K."/>
            <person name="Markowitz V."/>
            <person name="Szeto E."/>
            <person name="Ivanova N."/>
            <person name="Mikhailova N."/>
            <person name="Ovchinnikova G."/>
            <person name="Pagani I."/>
            <person name="Pati A."/>
            <person name="Goodwin L."/>
            <person name="Peters L."/>
            <person name="Pitluck S."/>
            <person name="Woyke T."/>
            <person name="Kerfeld C."/>
        </authorList>
    </citation>
    <scope>NUCLEOTIDE SEQUENCE [LARGE SCALE GENOMIC DNA]</scope>
    <source>
        <strain evidence="2 3">PCC 9333</strain>
    </source>
</reference>
<dbReference type="AlphaFoldDB" id="K9VZT3"/>
<dbReference type="eggNOG" id="COG0463">
    <property type="taxonomic scope" value="Bacteria"/>
</dbReference>
<evidence type="ECO:0000313" key="2">
    <source>
        <dbReference type="EMBL" id="AFZ13628.1"/>
    </source>
</evidence>
<protein>
    <submittedName>
        <fullName evidence="2">Glycosyl transferase family 2</fullName>
    </submittedName>
</protein>
<sequence>MKVSVSMTAYNREKFIVQTLESVLAQEVNFDYEIIIGEDCSTDKTRDIVLSFQEKYPDQIRVLLHKENLGLLRNFGTIIQACQGQYIALIDDDDYWTSPYKLQKQVDFLDNHPECTVCFHDSRIFYEDGSREDYFVELPSCKDIFSMEDLKSDPFIPTSSTMFRRRELGEFPNWFYKIYGHDWALHLLNAQYGKLGYINEIMSATRVHNGGDFNGRTEIQQLERAIHDRKILLENISSLKNQATRNKLAIFYSNLGSEYKKQGNLLKAKKCFFNAFLESIFNPLVSKKSLLRLLIKVFL</sequence>
<keyword evidence="3" id="KW-1185">Reference proteome</keyword>
<dbReference type="HOGENOM" id="CLU_025996_4_1_3"/>
<dbReference type="PANTHER" id="PTHR22916:SF3">
    <property type="entry name" value="UDP-GLCNAC:BETAGAL BETA-1,3-N-ACETYLGLUCOSAMINYLTRANSFERASE-LIKE PROTEIN 1"/>
    <property type="match status" value="1"/>
</dbReference>
<proteinExistence type="predicted"/>
<dbReference type="PATRIC" id="fig|1173022.3.peg.3017"/>
<dbReference type="InterPro" id="IPR029044">
    <property type="entry name" value="Nucleotide-diphossugar_trans"/>
</dbReference>
<gene>
    <name evidence="2" type="ORF">Cri9333_2782</name>
</gene>
<feature type="domain" description="Glycosyltransferase 2-like" evidence="1">
    <location>
        <begin position="4"/>
        <end position="165"/>
    </location>
</feature>
<evidence type="ECO:0000313" key="3">
    <source>
        <dbReference type="Proteomes" id="UP000010472"/>
    </source>
</evidence>
<dbReference type="EMBL" id="CP003620">
    <property type="protein sequence ID" value="AFZ13628.1"/>
    <property type="molecule type" value="Genomic_DNA"/>
</dbReference>
<name>K9VZT3_9CYAN</name>
<keyword evidence="2" id="KW-0808">Transferase</keyword>
<dbReference type="KEGG" id="cep:Cri9333_2782"/>
<dbReference type="Pfam" id="PF00535">
    <property type="entry name" value="Glycos_transf_2"/>
    <property type="match status" value="1"/>
</dbReference>
<dbReference type="STRING" id="1173022.Cri9333_2782"/>